<dbReference type="GO" id="GO:0004497">
    <property type="term" value="F:monooxygenase activity"/>
    <property type="evidence" value="ECO:0007669"/>
    <property type="project" value="UniProtKB-KW"/>
</dbReference>
<dbReference type="PANTHER" id="PTHR24291">
    <property type="entry name" value="CYTOCHROME P450 FAMILY 4"/>
    <property type="match status" value="1"/>
</dbReference>
<comment type="similarity">
    <text evidence="2">Belongs to the cytochrome P450 family.</text>
</comment>
<evidence type="ECO:0000313" key="10">
    <source>
        <dbReference type="Proteomes" id="UP000663880"/>
    </source>
</evidence>
<evidence type="ECO:0000256" key="4">
    <source>
        <dbReference type="ARBA" id="ARBA00022723"/>
    </source>
</evidence>
<evidence type="ECO:0000256" key="6">
    <source>
        <dbReference type="ARBA" id="ARBA00023004"/>
    </source>
</evidence>
<dbReference type="GO" id="GO:0020037">
    <property type="term" value="F:heme binding"/>
    <property type="evidence" value="ECO:0007669"/>
    <property type="project" value="InterPro"/>
</dbReference>
<dbReference type="InterPro" id="IPR050196">
    <property type="entry name" value="Cytochrome_P450_Monoox"/>
</dbReference>
<evidence type="ECO:0000256" key="1">
    <source>
        <dbReference type="ARBA" id="ARBA00001971"/>
    </source>
</evidence>
<comment type="caution">
    <text evidence="9">The sequence shown here is derived from an EMBL/GenBank/DDBJ whole genome shotgun (WGS) entry which is preliminary data.</text>
</comment>
<keyword evidence="8" id="KW-0732">Signal</keyword>
<keyword evidence="7" id="KW-0503">Monooxygenase</keyword>
<evidence type="ECO:0000256" key="8">
    <source>
        <dbReference type="SAM" id="SignalP"/>
    </source>
</evidence>
<dbReference type="InterPro" id="IPR036396">
    <property type="entry name" value="Cyt_P450_sf"/>
</dbReference>
<keyword evidence="6" id="KW-0408">Iron</keyword>
<dbReference type="Pfam" id="PF00067">
    <property type="entry name" value="p450"/>
    <property type="match status" value="1"/>
</dbReference>
<dbReference type="SUPFAM" id="SSF48264">
    <property type="entry name" value="Cytochrome P450"/>
    <property type="match status" value="1"/>
</dbReference>
<gene>
    <name evidence="9" type="ORF">PMACD_LOCUS12237</name>
</gene>
<proteinExistence type="inferred from homology"/>
<dbReference type="PANTHER" id="PTHR24291:SF177">
    <property type="entry name" value="CYTOCHROME P450 4AA1-RELATED"/>
    <property type="match status" value="1"/>
</dbReference>
<keyword evidence="10" id="KW-1185">Reference proteome</keyword>
<dbReference type="Gene3D" id="1.10.630.10">
    <property type="entry name" value="Cytochrome P450"/>
    <property type="match status" value="1"/>
</dbReference>
<dbReference type="InterPro" id="IPR001128">
    <property type="entry name" value="Cyt_P450"/>
</dbReference>
<evidence type="ECO:0000313" key="9">
    <source>
        <dbReference type="EMBL" id="CAF4912197.1"/>
    </source>
</evidence>
<dbReference type="Proteomes" id="UP000663880">
    <property type="component" value="Unassembled WGS sequence"/>
</dbReference>
<feature type="chain" id="PRO_5032426331" description="Cytochrome P450" evidence="8">
    <location>
        <begin position="19"/>
        <end position="257"/>
    </location>
</feature>
<organism evidence="9 10">
    <name type="scientific">Pieris macdunnoughi</name>
    <dbReference type="NCBI Taxonomy" id="345717"/>
    <lineage>
        <taxon>Eukaryota</taxon>
        <taxon>Metazoa</taxon>
        <taxon>Ecdysozoa</taxon>
        <taxon>Arthropoda</taxon>
        <taxon>Hexapoda</taxon>
        <taxon>Insecta</taxon>
        <taxon>Pterygota</taxon>
        <taxon>Neoptera</taxon>
        <taxon>Endopterygota</taxon>
        <taxon>Lepidoptera</taxon>
        <taxon>Glossata</taxon>
        <taxon>Ditrysia</taxon>
        <taxon>Papilionoidea</taxon>
        <taxon>Pieridae</taxon>
        <taxon>Pierinae</taxon>
        <taxon>Pieris</taxon>
    </lineage>
</organism>
<feature type="signal peptide" evidence="8">
    <location>
        <begin position="1"/>
        <end position="18"/>
    </location>
</feature>
<evidence type="ECO:0000256" key="7">
    <source>
        <dbReference type="ARBA" id="ARBA00023033"/>
    </source>
</evidence>
<keyword evidence="4" id="KW-0479">Metal-binding</keyword>
<comment type="cofactor">
    <cofactor evidence="1">
        <name>heme</name>
        <dbReference type="ChEBI" id="CHEBI:30413"/>
    </cofactor>
</comment>
<evidence type="ECO:0000256" key="3">
    <source>
        <dbReference type="ARBA" id="ARBA00022617"/>
    </source>
</evidence>
<keyword evidence="3" id="KW-0349">Heme</keyword>
<evidence type="ECO:0000256" key="5">
    <source>
        <dbReference type="ARBA" id="ARBA00023002"/>
    </source>
</evidence>
<dbReference type="GO" id="GO:0016705">
    <property type="term" value="F:oxidoreductase activity, acting on paired donors, with incorporation or reduction of molecular oxygen"/>
    <property type="evidence" value="ECO:0007669"/>
    <property type="project" value="InterPro"/>
</dbReference>
<protein>
    <recommendedName>
        <fullName evidence="11">Cytochrome P450</fullName>
    </recommendedName>
</protein>
<sequence>MPWLLIIFTLCCVYIYLSIKMYPGDMPVYPGRVPILGNISLLLGDSIASWHYIKKLTEYTYNNGHVSVVYAGIMPIYLITDPDDCYKVLTTCLERPGFANKFLKQFLGNGLLTGPEAIWKQHRKLINPAFNQQVVDSFMGIFNAQSRRLVETLKNHVGKGQFDHHDYLEKTGLETISLTMAGVDISNQKEFNYKCLLAFRAVVDGVIARAKNPLYYFDNIYRTSELKKTEDTHVKITHELTEQVLKKKRETREKNEE</sequence>
<dbReference type="AlphaFoldDB" id="A0A821VST9"/>
<reference evidence="9" key="1">
    <citation type="submission" date="2021-02" db="EMBL/GenBank/DDBJ databases">
        <authorList>
            <person name="Steward A R."/>
        </authorList>
    </citation>
    <scope>NUCLEOTIDE SEQUENCE</scope>
</reference>
<name>A0A821VST9_9NEOP</name>
<evidence type="ECO:0008006" key="11">
    <source>
        <dbReference type="Google" id="ProtNLM"/>
    </source>
</evidence>
<keyword evidence="5" id="KW-0560">Oxidoreductase</keyword>
<dbReference type="GO" id="GO:0005506">
    <property type="term" value="F:iron ion binding"/>
    <property type="evidence" value="ECO:0007669"/>
    <property type="project" value="InterPro"/>
</dbReference>
<evidence type="ECO:0000256" key="2">
    <source>
        <dbReference type="ARBA" id="ARBA00010617"/>
    </source>
</evidence>
<accession>A0A821VST9</accession>
<dbReference type="OrthoDB" id="1372046at2759"/>
<dbReference type="EMBL" id="CAJOBZ010000046">
    <property type="protein sequence ID" value="CAF4912197.1"/>
    <property type="molecule type" value="Genomic_DNA"/>
</dbReference>